<sequence>MLDEIYMPDEKRMGGEVSGGTQIQVKIVSNRVRVAKRCKMLPVLLQTLLAMCAVSALPSMTSASTDGRGSAGIQSSFIGCRLTRIGARRQRVTCASEKPKVLFDVSKIRVEQFGIFPDVNSTLDLSMEKTCFSGGGDLRALYHRSSKLVVVKYYKSKCSMCMVLQPLLDQVIQNFQGKLHYVDVEVMENKQVIKQVGLYGVPTVHFFYKGLLVDHMSGLHSKRSFRERIEAALRDWSSLTEEEAADRMDQLLREEEPGMVYPISRLSAPGRLLIPVHWSDLVQPSRKRADVQEGVTSEAVLNSFIDSDSCLSEGRGPFHHVLSKGSFLQAHGVHMSSEKGRKEVVGRITDGEMNLQYDSSKMTLSSQPSIGVVDSQGYTHKICDRWEACDLFMHAHDL</sequence>
<organism evidence="2">
    <name type="scientific">Guillardia theta (strain CCMP2712)</name>
    <name type="common">Cryptophyte</name>
    <dbReference type="NCBI Taxonomy" id="905079"/>
    <lineage>
        <taxon>Eukaryota</taxon>
        <taxon>Cryptophyceae</taxon>
        <taxon>Pyrenomonadales</taxon>
        <taxon>Geminigeraceae</taxon>
        <taxon>Guillardia</taxon>
    </lineage>
</organism>
<reference evidence="3" key="3">
    <citation type="submission" date="2015-06" db="UniProtKB">
        <authorList>
            <consortium name="EnsemblProtists"/>
        </authorList>
    </citation>
    <scope>IDENTIFICATION</scope>
</reference>
<dbReference type="SUPFAM" id="SSF52833">
    <property type="entry name" value="Thioredoxin-like"/>
    <property type="match status" value="1"/>
</dbReference>
<evidence type="ECO:0000259" key="1">
    <source>
        <dbReference type="Pfam" id="PF00085"/>
    </source>
</evidence>
<dbReference type="InterPro" id="IPR036249">
    <property type="entry name" value="Thioredoxin-like_sf"/>
</dbReference>
<dbReference type="Proteomes" id="UP000011087">
    <property type="component" value="Unassembled WGS sequence"/>
</dbReference>
<dbReference type="GO" id="GO:0005737">
    <property type="term" value="C:cytoplasm"/>
    <property type="evidence" value="ECO:0007669"/>
    <property type="project" value="TreeGrafter"/>
</dbReference>
<dbReference type="eggNOG" id="KOG0907">
    <property type="taxonomic scope" value="Eukaryota"/>
</dbReference>
<evidence type="ECO:0000313" key="3">
    <source>
        <dbReference type="EnsemblProtists" id="EKX51319"/>
    </source>
</evidence>
<protein>
    <recommendedName>
        <fullName evidence="1">Thioredoxin domain-containing protein</fullName>
    </recommendedName>
</protein>
<evidence type="ECO:0000313" key="4">
    <source>
        <dbReference type="Proteomes" id="UP000011087"/>
    </source>
</evidence>
<dbReference type="EMBL" id="JH992976">
    <property type="protein sequence ID" value="EKX51319.1"/>
    <property type="molecule type" value="Genomic_DNA"/>
</dbReference>
<dbReference type="HOGENOM" id="CLU_693458_0_0_1"/>
<name>L1JSR3_GUITC</name>
<dbReference type="PaxDb" id="55529-EKX51319"/>
<dbReference type="KEGG" id="gtt:GUITHDRAFT_103235"/>
<accession>L1JSR3</accession>
<reference evidence="4" key="2">
    <citation type="submission" date="2012-11" db="EMBL/GenBank/DDBJ databases">
        <authorList>
            <person name="Kuo A."/>
            <person name="Curtis B.A."/>
            <person name="Tanifuji G."/>
            <person name="Burki F."/>
            <person name="Gruber A."/>
            <person name="Irimia M."/>
            <person name="Maruyama S."/>
            <person name="Arias M.C."/>
            <person name="Ball S.G."/>
            <person name="Gile G.H."/>
            <person name="Hirakawa Y."/>
            <person name="Hopkins J.F."/>
            <person name="Rensing S.A."/>
            <person name="Schmutz J."/>
            <person name="Symeonidi A."/>
            <person name="Elias M."/>
            <person name="Eveleigh R.J."/>
            <person name="Herman E.K."/>
            <person name="Klute M.J."/>
            <person name="Nakayama T."/>
            <person name="Obornik M."/>
            <person name="Reyes-Prieto A."/>
            <person name="Armbrust E.V."/>
            <person name="Aves S.J."/>
            <person name="Beiko R.G."/>
            <person name="Coutinho P."/>
            <person name="Dacks J.B."/>
            <person name="Durnford D.G."/>
            <person name="Fast N.M."/>
            <person name="Green B.R."/>
            <person name="Grisdale C."/>
            <person name="Hempe F."/>
            <person name="Henrissat B."/>
            <person name="Hoppner M.P."/>
            <person name="Ishida K.-I."/>
            <person name="Kim E."/>
            <person name="Koreny L."/>
            <person name="Kroth P.G."/>
            <person name="Liu Y."/>
            <person name="Malik S.-B."/>
            <person name="Maier U.G."/>
            <person name="McRose D."/>
            <person name="Mock T."/>
            <person name="Neilson J.A."/>
            <person name="Onodera N.T."/>
            <person name="Poole A.M."/>
            <person name="Pritham E.J."/>
            <person name="Richards T.A."/>
            <person name="Rocap G."/>
            <person name="Roy S.W."/>
            <person name="Sarai C."/>
            <person name="Schaack S."/>
            <person name="Shirato S."/>
            <person name="Slamovits C.H."/>
            <person name="Spencer D.F."/>
            <person name="Suzuki S."/>
            <person name="Worden A.Z."/>
            <person name="Zauner S."/>
            <person name="Barry K."/>
            <person name="Bell C."/>
            <person name="Bharti A.K."/>
            <person name="Crow J.A."/>
            <person name="Grimwood J."/>
            <person name="Kramer R."/>
            <person name="Lindquist E."/>
            <person name="Lucas S."/>
            <person name="Salamov A."/>
            <person name="McFadden G.I."/>
            <person name="Lane C.E."/>
            <person name="Keeling P.J."/>
            <person name="Gray M.W."/>
            <person name="Grigoriev I.V."/>
            <person name="Archibald J.M."/>
        </authorList>
    </citation>
    <scope>NUCLEOTIDE SEQUENCE</scope>
    <source>
        <strain evidence="4">CCMP2712</strain>
    </source>
</reference>
<dbReference type="Pfam" id="PF00085">
    <property type="entry name" value="Thioredoxin"/>
    <property type="match status" value="1"/>
</dbReference>
<dbReference type="GO" id="GO:0015035">
    <property type="term" value="F:protein-disulfide reductase activity"/>
    <property type="evidence" value="ECO:0007669"/>
    <property type="project" value="TreeGrafter"/>
</dbReference>
<dbReference type="PANTHER" id="PTHR45663:SF11">
    <property type="entry name" value="GEO12009P1"/>
    <property type="match status" value="1"/>
</dbReference>
<dbReference type="AlphaFoldDB" id="L1JSR3"/>
<keyword evidence="4" id="KW-1185">Reference proteome</keyword>
<dbReference type="STRING" id="905079.L1JSR3"/>
<feature type="domain" description="Thioredoxin" evidence="1">
    <location>
        <begin position="145"/>
        <end position="230"/>
    </location>
</feature>
<proteinExistence type="predicted"/>
<dbReference type="GeneID" id="17307862"/>
<dbReference type="RefSeq" id="XP_005838299.1">
    <property type="nucleotide sequence ID" value="XM_005838242.1"/>
</dbReference>
<dbReference type="EnsemblProtists" id="EKX51319">
    <property type="protein sequence ID" value="EKX51319"/>
    <property type="gene ID" value="GUITHDRAFT_103235"/>
</dbReference>
<dbReference type="InterPro" id="IPR013766">
    <property type="entry name" value="Thioredoxin_domain"/>
</dbReference>
<gene>
    <name evidence="2" type="ORF">GUITHDRAFT_103235</name>
</gene>
<evidence type="ECO:0000313" key="2">
    <source>
        <dbReference type="EMBL" id="EKX51319.1"/>
    </source>
</evidence>
<reference evidence="2 4" key="1">
    <citation type="journal article" date="2012" name="Nature">
        <title>Algal genomes reveal evolutionary mosaicism and the fate of nucleomorphs.</title>
        <authorList>
            <consortium name="DOE Joint Genome Institute"/>
            <person name="Curtis B.A."/>
            <person name="Tanifuji G."/>
            <person name="Burki F."/>
            <person name="Gruber A."/>
            <person name="Irimia M."/>
            <person name="Maruyama S."/>
            <person name="Arias M.C."/>
            <person name="Ball S.G."/>
            <person name="Gile G.H."/>
            <person name="Hirakawa Y."/>
            <person name="Hopkins J.F."/>
            <person name="Kuo A."/>
            <person name="Rensing S.A."/>
            <person name="Schmutz J."/>
            <person name="Symeonidi A."/>
            <person name="Elias M."/>
            <person name="Eveleigh R.J."/>
            <person name="Herman E.K."/>
            <person name="Klute M.J."/>
            <person name="Nakayama T."/>
            <person name="Obornik M."/>
            <person name="Reyes-Prieto A."/>
            <person name="Armbrust E.V."/>
            <person name="Aves S.J."/>
            <person name="Beiko R.G."/>
            <person name="Coutinho P."/>
            <person name="Dacks J.B."/>
            <person name="Durnford D.G."/>
            <person name="Fast N.M."/>
            <person name="Green B.R."/>
            <person name="Grisdale C.J."/>
            <person name="Hempel F."/>
            <person name="Henrissat B."/>
            <person name="Hoppner M.P."/>
            <person name="Ishida K."/>
            <person name="Kim E."/>
            <person name="Koreny L."/>
            <person name="Kroth P.G."/>
            <person name="Liu Y."/>
            <person name="Malik S.B."/>
            <person name="Maier U.G."/>
            <person name="McRose D."/>
            <person name="Mock T."/>
            <person name="Neilson J.A."/>
            <person name="Onodera N.T."/>
            <person name="Poole A.M."/>
            <person name="Pritham E.J."/>
            <person name="Richards T.A."/>
            <person name="Rocap G."/>
            <person name="Roy S.W."/>
            <person name="Sarai C."/>
            <person name="Schaack S."/>
            <person name="Shirato S."/>
            <person name="Slamovits C.H."/>
            <person name="Spencer D.F."/>
            <person name="Suzuki S."/>
            <person name="Worden A.Z."/>
            <person name="Zauner S."/>
            <person name="Barry K."/>
            <person name="Bell C."/>
            <person name="Bharti A.K."/>
            <person name="Crow J.A."/>
            <person name="Grimwood J."/>
            <person name="Kramer R."/>
            <person name="Lindquist E."/>
            <person name="Lucas S."/>
            <person name="Salamov A."/>
            <person name="McFadden G.I."/>
            <person name="Lane C.E."/>
            <person name="Keeling P.J."/>
            <person name="Gray M.W."/>
            <person name="Grigoriev I.V."/>
            <person name="Archibald J.M."/>
        </authorList>
    </citation>
    <scope>NUCLEOTIDE SEQUENCE</scope>
    <source>
        <strain evidence="2 4">CCMP2712</strain>
    </source>
</reference>
<dbReference type="PANTHER" id="PTHR45663">
    <property type="entry name" value="GEO12009P1"/>
    <property type="match status" value="1"/>
</dbReference>
<dbReference type="Gene3D" id="3.40.30.10">
    <property type="entry name" value="Glutaredoxin"/>
    <property type="match status" value="1"/>
</dbReference>